<reference evidence="3 4" key="1">
    <citation type="submission" date="2023-07" db="EMBL/GenBank/DDBJ databases">
        <title>Sorghum-associated microbial communities from plants grown in Nebraska, USA.</title>
        <authorList>
            <person name="Schachtman D."/>
        </authorList>
    </citation>
    <scope>NUCLEOTIDE SEQUENCE [LARGE SCALE GENOMIC DNA]</scope>
    <source>
        <strain evidence="3 4">3773</strain>
    </source>
</reference>
<organism evidence="3 4">
    <name type="scientific">Flavobacterium arsenatis</name>
    <dbReference type="NCBI Taxonomy" id="1484332"/>
    <lineage>
        <taxon>Bacteria</taxon>
        <taxon>Pseudomonadati</taxon>
        <taxon>Bacteroidota</taxon>
        <taxon>Flavobacteriia</taxon>
        <taxon>Flavobacteriales</taxon>
        <taxon>Flavobacteriaceae</taxon>
        <taxon>Flavobacterium</taxon>
    </lineage>
</organism>
<feature type="domain" description="Fibronectin type-III" evidence="2">
    <location>
        <begin position="484"/>
        <end position="585"/>
    </location>
</feature>
<feature type="transmembrane region" description="Helical" evidence="1">
    <location>
        <begin position="129"/>
        <end position="148"/>
    </location>
</feature>
<evidence type="ECO:0000259" key="2">
    <source>
        <dbReference type="SMART" id="SM00060"/>
    </source>
</evidence>
<evidence type="ECO:0000313" key="4">
    <source>
        <dbReference type="Proteomes" id="UP001255185"/>
    </source>
</evidence>
<dbReference type="CDD" id="cd00102">
    <property type="entry name" value="IPT"/>
    <property type="match status" value="1"/>
</dbReference>
<dbReference type="Proteomes" id="UP001255185">
    <property type="component" value="Unassembled WGS sequence"/>
</dbReference>
<keyword evidence="4" id="KW-1185">Reference proteome</keyword>
<protein>
    <recommendedName>
        <fullName evidence="2">Fibronectin type-III domain-containing protein</fullName>
    </recommendedName>
</protein>
<name>A0ABU1TN82_9FLAO</name>
<dbReference type="SMART" id="SM00060">
    <property type="entry name" value="FN3"/>
    <property type="match status" value="1"/>
</dbReference>
<dbReference type="EMBL" id="JAVDVI010000005">
    <property type="protein sequence ID" value="MDR6967424.1"/>
    <property type="molecule type" value="Genomic_DNA"/>
</dbReference>
<dbReference type="InterPro" id="IPR036116">
    <property type="entry name" value="FN3_sf"/>
</dbReference>
<dbReference type="Gene3D" id="2.60.40.10">
    <property type="entry name" value="Immunoglobulins"/>
    <property type="match status" value="2"/>
</dbReference>
<comment type="caution">
    <text evidence="3">The sequence shown here is derived from an EMBL/GenBank/DDBJ whole genome shotgun (WGS) entry which is preliminary data.</text>
</comment>
<accession>A0ABU1TN82</accession>
<keyword evidence="1" id="KW-0472">Membrane</keyword>
<evidence type="ECO:0000256" key="1">
    <source>
        <dbReference type="SAM" id="Phobius"/>
    </source>
</evidence>
<keyword evidence="1" id="KW-1133">Transmembrane helix</keyword>
<feature type="transmembrane region" description="Helical" evidence="1">
    <location>
        <begin position="6"/>
        <end position="23"/>
    </location>
</feature>
<keyword evidence="1" id="KW-0812">Transmembrane</keyword>
<dbReference type="SUPFAM" id="SSF49265">
    <property type="entry name" value="Fibronectin type III"/>
    <property type="match status" value="1"/>
</dbReference>
<sequence>MKNITFYHLRAYIAIGLFFLYHFSFGQTSSVFNDDFSTPNATNYTIANGPVSSSTVWNMTRSGADFGSAIGNGLLYLTNDGSSGSNANGWVLASTSSANFTSPYATTLANNPGPVTWTFNMRQSRTNPGGFIASAFGTFAFGTAFILAGTNGTTNVTGTGYAIILGNSGSTDPIRLVRYNSGLRTHTVLLSSSTAGLTDFGTQYLSIRVVYTPSTNTWQLFVRNDGTTAFADPNTGTLTAQSSVVNNTYTTTSLPLLGGYFNGSTTAGQTSFFDNVRVTVGVPFITSIAPTSRIAGTGSFTLTVNGQNFSNSSIIRWNGNNRTTTYVSPTQLTTVIPASDVLTSGTASITVANGTTISNTQIFTIDPAGVPNLTTSTSVLSLANSVIGTASASSSYTINGASLTADPVITAPTNFEISLNNTNFFPSLTLPRTGNTITGQPLTIYVRTTSSAPVGIYNVVVNNTATGATTKTVNVTATVLNAQPTTLSSAISFSGITSTSFTANWTSGNGARRLLLVRQGSAVNAFPIDGQGYTASAQFGSGSEIGTGNFVVYSGTGNNATVTGLSPSTNYHVSVVEYNGSGGLENYTATGLSGNTTTLATPVGWQIYASNTVNTITFDATVDGVNNDVFQGDGVAPLAEVGQLSSRAWAFTGFSDGAVAFNGTSPEDSDYDQGTSTGGVTETGLYAFETSPNNFALGIQSGSGDFTPGTITLRLQNRTGTTMTSLNVGYKVYIYNDQASSTNFNLSYSANNSSYTAATTLNTTSPTTADDTPGWKAYYRVTTITGISIASGGDYYLRWESATASGSAEFDEFALDDISVVANPTSIFVPFSGTAESFVLSGNATQSSDLEVVGNITFNGGKLGIGSHTLTSTGTITNTIAGGIRGSASSNLVINGATNKTLSFDQTTVGTTNLLNNLTISTTANNTTTVGNAVAINGALNIATDQTMNMGTNALTGSLTIPTINGTLQTSNTSAVPLPTGKTWSGTGTVHYNAASSPQTVVAGTYNALTVSSTGGAVAGGTLTVNGTLNLPTANPSATLGSLSMGSFQLLMGGNATNTGIGDVTGDVIRNNIVSNVLYTFGHKDTSIIFPNIGTLPTSMGLRIQIGVAVSWRPTPILRKYDFIQSGGSGTKAIIKAHYLDSELNGNNENALVDWAYIVPTTTTLEQGRSNYNTTENWVELTNVNVGVFFQPTFGQVELTLDEYEAATLTWNGSVSDSWSTAGNWTPNAIPSNITTIYIPDASTTPNDPIINAITAIGKVNINQGGILYAPAGSELTVHGDGGAWINNGTFTPAANSTVVFINLDATIAGETTFNNLTINSGGGLRPLTGNIMHISGTFSRLGIFTPGAVENTVDFTGTGQTIPQLVTGLAAYNNLTITGSGAILPTPLGITGNLTLNNTVDFTGNTVVMKGLIPQSITGTSSPTFNNLTLENTSGDVTLNINSNINGTLTLNSGKLIVEDKILTLGVNPVAGSFDASKMIATGTTGEVRRPFTATGSYFFPIGENTSPAYSPIEVNVTSGSFSSAYVGVSVKDGIHPNNSSFQNNLSRYWNVNQSGITDAIVSINATYLPSDASADVSTIAAAQLSGVFNQDTNPWLKFGPLSGTTLAVAGAILQPGVTSAFTGIRAGDFTVLLSGYGDFCEDDDVTLSVAISGGDAPYTYEWSQGLGNMPTATPPTATVGTETYFVIVTDANGILAADQADVTVLTPSLGGNLSASQNVCLRTEPGEITLTGHTGNILYWQRSEDPNFITGVTNLSNFTDVLTSENAGIILGDTYFRAVISNGNCGEVFSGTTSALIQTTTWDGTWTNGVPDGTTNVIITGDFTPSADLIGCSIVVENGADVTIPSGINLTLNGAVIITDGTFTVEDDASLYQTDDSSENQGTNFTMKRWTEPMYRYDFTYWSSPVRGQTLNALSPMTLFDKYFGWNPNNQSWTTYPQGNHIMQEGMGYIVRAPQNYSTNPLVTIPFEGIFTGTPNNGIINVPVIGNGAYNLLGNPYPSALDADEFLQHPANSTLEGTIYLWTHNTPIVETGNQSFSYSTDDYAVYNLLGGVGTMAAPSETTPDASNIPNGFIAAGQGFFIEGITDGTATFNNDMRLGGNNNQFFRSAAQTEKHRLWLNISNTEGGFKQLLIGYATNATDGFDRGWDGTNMASSLLDFYSFVEDKKLSIQSFALPFDINDVVPVGYKTNVAGLHSINFNNDDGFFQDQNVYIHDKELEIYHDLKNSNYEFTTEAGTFDERFEIVYVNATLGNLDHQNEKRIIVYALEKIVLVKSPLEEIGTVKIIDMQGRVIHVLENVNSHEATLELDFPNQVLVVRVETTNGSVYNKKIIH</sequence>
<gene>
    <name evidence="3" type="ORF">J2X31_001435</name>
</gene>
<dbReference type="InterPro" id="IPR003961">
    <property type="entry name" value="FN3_dom"/>
</dbReference>
<dbReference type="InterPro" id="IPR014756">
    <property type="entry name" value="Ig_E-set"/>
</dbReference>
<evidence type="ECO:0000313" key="3">
    <source>
        <dbReference type="EMBL" id="MDR6967424.1"/>
    </source>
</evidence>
<dbReference type="SUPFAM" id="SSF81296">
    <property type="entry name" value="E set domains"/>
    <property type="match status" value="1"/>
</dbReference>
<dbReference type="RefSeq" id="WP_310025555.1">
    <property type="nucleotide sequence ID" value="NZ_JAVDVI010000005.1"/>
</dbReference>
<proteinExistence type="predicted"/>
<dbReference type="InterPro" id="IPR013783">
    <property type="entry name" value="Ig-like_fold"/>
</dbReference>